<dbReference type="InterPro" id="IPR000551">
    <property type="entry name" value="MerR-type_HTH_dom"/>
</dbReference>
<dbReference type="AlphaFoldDB" id="A8RYP0"/>
<keyword evidence="2" id="KW-0805">Transcription regulation</keyword>
<evidence type="ECO:0000256" key="2">
    <source>
        <dbReference type="ARBA" id="ARBA00023015"/>
    </source>
</evidence>
<dbReference type="HOGENOM" id="CLU_095261_0_0_9"/>
<keyword evidence="1" id="KW-0678">Repressor</keyword>
<dbReference type="InterPro" id="IPR047057">
    <property type="entry name" value="MerR_fam"/>
</dbReference>
<dbReference type="eggNOG" id="COG0789">
    <property type="taxonomic scope" value="Bacteria"/>
</dbReference>
<protein>
    <recommendedName>
        <fullName evidence="5">HTH merR-type domain-containing protein</fullName>
    </recommendedName>
</protein>
<evidence type="ECO:0000256" key="3">
    <source>
        <dbReference type="ARBA" id="ARBA00023125"/>
    </source>
</evidence>
<dbReference type="PaxDb" id="411902-CLOBOL_05183"/>
<comment type="caution">
    <text evidence="6">The sequence shown here is derived from an EMBL/GenBank/DDBJ whole genome shotgun (WGS) entry which is preliminary data.</text>
</comment>
<keyword evidence="3" id="KW-0238">DNA-binding</keyword>
<organism evidence="6 7">
    <name type="scientific">Enterocloster bolteae (strain ATCC BAA-613 / DSM 15670 / CCUG 46953 / JCM 12243 / WAL 16351)</name>
    <name type="common">Clostridium bolteae</name>
    <dbReference type="NCBI Taxonomy" id="411902"/>
    <lineage>
        <taxon>Bacteria</taxon>
        <taxon>Bacillati</taxon>
        <taxon>Bacillota</taxon>
        <taxon>Clostridia</taxon>
        <taxon>Lachnospirales</taxon>
        <taxon>Lachnospiraceae</taxon>
        <taxon>Enterocloster</taxon>
    </lineage>
</organism>
<dbReference type="Gene3D" id="1.10.1660.10">
    <property type="match status" value="1"/>
</dbReference>
<dbReference type="PROSITE" id="PS50937">
    <property type="entry name" value="HTH_MERR_2"/>
    <property type="match status" value="1"/>
</dbReference>
<evidence type="ECO:0000256" key="1">
    <source>
        <dbReference type="ARBA" id="ARBA00022491"/>
    </source>
</evidence>
<dbReference type="PANTHER" id="PTHR30204">
    <property type="entry name" value="REDOX-CYCLING DRUG-SENSING TRANSCRIPTIONAL ACTIVATOR SOXR"/>
    <property type="match status" value="1"/>
</dbReference>
<name>A8RYP0_ENTBW</name>
<keyword evidence="4" id="KW-0804">Transcription</keyword>
<dbReference type="InterPro" id="IPR009061">
    <property type="entry name" value="DNA-bd_dom_put_sf"/>
</dbReference>
<proteinExistence type="predicted"/>
<evidence type="ECO:0000256" key="4">
    <source>
        <dbReference type="ARBA" id="ARBA00023163"/>
    </source>
</evidence>
<dbReference type="Pfam" id="PF00376">
    <property type="entry name" value="MerR"/>
    <property type="match status" value="1"/>
</dbReference>
<dbReference type="EMBL" id="ABCC02000039">
    <property type="protein sequence ID" value="EDP14641.1"/>
    <property type="molecule type" value="Genomic_DNA"/>
</dbReference>
<dbReference type="Proteomes" id="UP000005396">
    <property type="component" value="Unassembled WGS sequence"/>
</dbReference>
<reference evidence="6 7" key="2">
    <citation type="submission" date="2007-09" db="EMBL/GenBank/DDBJ databases">
        <title>Draft genome sequence of Clostridium bolteae (ATCC BAA-613).</title>
        <authorList>
            <person name="Sudarsanam P."/>
            <person name="Ley R."/>
            <person name="Guruge J."/>
            <person name="Turnbaugh P.J."/>
            <person name="Mahowald M."/>
            <person name="Liep D."/>
            <person name="Gordon J."/>
        </authorList>
    </citation>
    <scope>NUCLEOTIDE SEQUENCE [LARGE SCALE GENOMIC DNA]</scope>
    <source>
        <strain evidence="7">ATCC BAA-613 / DSM 15670 / CCUG 46953 / JCM 12243 / WAL 16351</strain>
    </source>
</reference>
<dbReference type="GO" id="GO:0003677">
    <property type="term" value="F:DNA binding"/>
    <property type="evidence" value="ECO:0007669"/>
    <property type="project" value="UniProtKB-KW"/>
</dbReference>
<sequence length="271" mass="31461">MFINTKDGVMPKKNYIGKIADLFSVSIATLRYWGKEGLVKFDHSEENGYRTWSMHTLRTLCDITLYRQLSIPIQDLKHIHELNAEEIYSLLQCRREYICDMIEDLQDKLKHIDIKSDQVNTVRTMLYSEPSFLSLSLPAICAYELLNKENLSHLYDHEKELVILIQPQTPSRYDYGRFTAVPANPGTLLRPKDDAPRVYLHVLLKSSYEDPADNDLAIYYDYLKMHNYRPGPAIGRVLVSACEGRLMNYYDTYIEAIPFKTSTIFQKDGIS</sequence>
<dbReference type="GO" id="GO:0003700">
    <property type="term" value="F:DNA-binding transcription factor activity"/>
    <property type="evidence" value="ECO:0007669"/>
    <property type="project" value="InterPro"/>
</dbReference>
<evidence type="ECO:0000259" key="5">
    <source>
        <dbReference type="PROSITE" id="PS50937"/>
    </source>
</evidence>
<evidence type="ECO:0000313" key="7">
    <source>
        <dbReference type="Proteomes" id="UP000005396"/>
    </source>
</evidence>
<accession>A8RYP0</accession>
<feature type="domain" description="HTH merR-type" evidence="5">
    <location>
        <begin position="16"/>
        <end position="82"/>
    </location>
</feature>
<reference evidence="6 7" key="1">
    <citation type="submission" date="2007-08" db="EMBL/GenBank/DDBJ databases">
        <authorList>
            <person name="Fulton L."/>
            <person name="Clifton S."/>
            <person name="Fulton B."/>
            <person name="Xu J."/>
            <person name="Minx P."/>
            <person name="Pepin K.H."/>
            <person name="Johnson M."/>
            <person name="Thiruvilangam P."/>
            <person name="Bhonagiri V."/>
            <person name="Nash W.E."/>
            <person name="Mardis E.R."/>
            <person name="Wilson R.K."/>
        </authorList>
    </citation>
    <scope>NUCLEOTIDE SEQUENCE [LARGE SCALE GENOMIC DNA]</scope>
    <source>
        <strain evidence="7">ATCC BAA-613 / DSM 15670 / CCUG 46953 / JCM 12243 / WAL 16351</strain>
    </source>
</reference>
<dbReference type="SUPFAM" id="SSF46955">
    <property type="entry name" value="Putative DNA-binding domain"/>
    <property type="match status" value="1"/>
</dbReference>
<dbReference type="PANTHER" id="PTHR30204:SF69">
    <property type="entry name" value="MERR-FAMILY TRANSCRIPTIONAL REGULATOR"/>
    <property type="match status" value="1"/>
</dbReference>
<evidence type="ECO:0000313" key="6">
    <source>
        <dbReference type="EMBL" id="EDP14641.1"/>
    </source>
</evidence>
<dbReference type="SMART" id="SM00422">
    <property type="entry name" value="HTH_MERR"/>
    <property type="match status" value="1"/>
</dbReference>
<gene>
    <name evidence="6" type="ORF">CLOBOL_05183</name>
</gene>